<feature type="transmembrane region" description="Helical" evidence="1">
    <location>
        <begin position="115"/>
        <end position="137"/>
    </location>
</feature>
<organism evidence="2 3">
    <name type="scientific">Aromia moschata</name>
    <dbReference type="NCBI Taxonomy" id="1265417"/>
    <lineage>
        <taxon>Eukaryota</taxon>
        <taxon>Metazoa</taxon>
        <taxon>Ecdysozoa</taxon>
        <taxon>Arthropoda</taxon>
        <taxon>Hexapoda</taxon>
        <taxon>Insecta</taxon>
        <taxon>Pterygota</taxon>
        <taxon>Neoptera</taxon>
        <taxon>Endopterygota</taxon>
        <taxon>Coleoptera</taxon>
        <taxon>Polyphaga</taxon>
        <taxon>Cucujiformia</taxon>
        <taxon>Chrysomeloidea</taxon>
        <taxon>Cerambycidae</taxon>
        <taxon>Cerambycinae</taxon>
        <taxon>Callichromatini</taxon>
        <taxon>Aromia</taxon>
    </lineage>
</organism>
<proteinExistence type="predicted"/>
<evidence type="ECO:0000313" key="2">
    <source>
        <dbReference type="EMBL" id="KAJ8941550.1"/>
    </source>
</evidence>
<comment type="caution">
    <text evidence="2">The sequence shown here is derived from an EMBL/GenBank/DDBJ whole genome shotgun (WGS) entry which is preliminary data.</text>
</comment>
<evidence type="ECO:0000313" key="3">
    <source>
        <dbReference type="Proteomes" id="UP001162162"/>
    </source>
</evidence>
<gene>
    <name evidence="2" type="ORF">NQ318_011507</name>
</gene>
<accession>A0AAV8XSF5</accession>
<keyword evidence="1" id="KW-0472">Membrane</keyword>
<dbReference type="Proteomes" id="UP001162162">
    <property type="component" value="Unassembled WGS sequence"/>
</dbReference>
<evidence type="ECO:0000256" key="1">
    <source>
        <dbReference type="SAM" id="Phobius"/>
    </source>
</evidence>
<dbReference type="EMBL" id="JAPWTK010000362">
    <property type="protein sequence ID" value="KAJ8941550.1"/>
    <property type="molecule type" value="Genomic_DNA"/>
</dbReference>
<keyword evidence="3" id="KW-1185">Reference proteome</keyword>
<evidence type="ECO:0008006" key="4">
    <source>
        <dbReference type="Google" id="ProtNLM"/>
    </source>
</evidence>
<name>A0AAV8XSF5_9CUCU</name>
<reference evidence="2" key="1">
    <citation type="journal article" date="2023" name="Insect Mol. Biol.">
        <title>Genome sequencing provides insights into the evolution of gene families encoding plant cell wall-degrading enzymes in longhorned beetles.</title>
        <authorList>
            <person name="Shin N.R."/>
            <person name="Okamura Y."/>
            <person name="Kirsch R."/>
            <person name="Pauchet Y."/>
        </authorList>
    </citation>
    <scope>NUCLEOTIDE SEQUENCE</scope>
    <source>
        <strain evidence="2">AMC_N1</strain>
    </source>
</reference>
<keyword evidence="1" id="KW-0812">Transmembrane</keyword>
<protein>
    <recommendedName>
        <fullName evidence="4">Transmembrane protein</fullName>
    </recommendedName>
</protein>
<keyword evidence="1" id="KW-1133">Transmembrane helix</keyword>
<sequence>MASEVVGRPIAQFLSHKERDGEAHGTLTTNPRSLRLYLEKWITRGCEVLSPLVNLFHRLGLSMLAGGGWSFLICSRNAALSVCGFSTDVASPISRRSRIIFLRMVFFMLRCLSRVLYLCFALLSTLLSAGALGFSLLSSDSTLQFHISRTSFIFLSFNEDIFHYSAWKIGPRILSSLRLNIAALSRKPSRLYGHKTKENETLRMRRVSFCSKL</sequence>
<dbReference type="AlphaFoldDB" id="A0AAV8XSF5"/>